<proteinExistence type="predicted"/>
<reference evidence="2 3" key="1">
    <citation type="journal article" date="2019" name="Commun. Biol.">
        <title>The bagworm genome reveals a unique fibroin gene that provides high tensile strength.</title>
        <authorList>
            <person name="Kono N."/>
            <person name="Nakamura H."/>
            <person name="Ohtoshi R."/>
            <person name="Tomita M."/>
            <person name="Numata K."/>
            <person name="Arakawa K."/>
        </authorList>
    </citation>
    <scope>NUCLEOTIDE SEQUENCE [LARGE SCALE GENOMIC DNA]</scope>
</reference>
<dbReference type="Proteomes" id="UP000299102">
    <property type="component" value="Unassembled WGS sequence"/>
</dbReference>
<feature type="domain" description="Reverse transcriptase" evidence="1">
    <location>
        <begin position="1"/>
        <end position="68"/>
    </location>
</feature>
<name>A0A4C1WUQ8_EUMVA</name>
<accession>A0A4C1WUQ8</accession>
<dbReference type="EMBL" id="BGZK01000634">
    <property type="protein sequence ID" value="GBP53845.1"/>
    <property type="molecule type" value="Genomic_DNA"/>
</dbReference>
<dbReference type="AlphaFoldDB" id="A0A4C1WUQ8"/>
<protein>
    <recommendedName>
        <fullName evidence="1">Reverse transcriptase domain-containing protein</fullName>
    </recommendedName>
</protein>
<gene>
    <name evidence="2" type="ORF">EVAR_42565_1</name>
</gene>
<sequence length="68" mass="7365">MGMPQGSVLGPLLFIAYINDLPHLVKNVSRAAHAHPTAALSHRTPPTVSHTNDIISQRLPVAQAQNHR</sequence>
<dbReference type="InterPro" id="IPR000477">
    <property type="entry name" value="RT_dom"/>
</dbReference>
<dbReference type="PROSITE" id="PS50878">
    <property type="entry name" value="RT_POL"/>
    <property type="match status" value="1"/>
</dbReference>
<evidence type="ECO:0000313" key="2">
    <source>
        <dbReference type="EMBL" id="GBP53845.1"/>
    </source>
</evidence>
<evidence type="ECO:0000259" key="1">
    <source>
        <dbReference type="PROSITE" id="PS50878"/>
    </source>
</evidence>
<dbReference type="OrthoDB" id="8057773at2759"/>
<comment type="caution">
    <text evidence="2">The sequence shown here is derived from an EMBL/GenBank/DDBJ whole genome shotgun (WGS) entry which is preliminary data.</text>
</comment>
<evidence type="ECO:0000313" key="3">
    <source>
        <dbReference type="Proteomes" id="UP000299102"/>
    </source>
</evidence>
<organism evidence="2 3">
    <name type="scientific">Eumeta variegata</name>
    <name type="common">Bagworm moth</name>
    <name type="synonym">Eumeta japonica</name>
    <dbReference type="NCBI Taxonomy" id="151549"/>
    <lineage>
        <taxon>Eukaryota</taxon>
        <taxon>Metazoa</taxon>
        <taxon>Ecdysozoa</taxon>
        <taxon>Arthropoda</taxon>
        <taxon>Hexapoda</taxon>
        <taxon>Insecta</taxon>
        <taxon>Pterygota</taxon>
        <taxon>Neoptera</taxon>
        <taxon>Endopterygota</taxon>
        <taxon>Lepidoptera</taxon>
        <taxon>Glossata</taxon>
        <taxon>Ditrysia</taxon>
        <taxon>Tineoidea</taxon>
        <taxon>Psychidae</taxon>
        <taxon>Oiketicinae</taxon>
        <taxon>Eumeta</taxon>
    </lineage>
</organism>
<keyword evidence="3" id="KW-1185">Reference proteome</keyword>